<keyword evidence="3" id="KW-1185">Reference proteome</keyword>
<reference evidence="2 3" key="1">
    <citation type="submission" date="2020-04" db="EMBL/GenBank/DDBJ databases">
        <title>Complete genome sequence of Spiroplasma platyhelix ATCC 51748, an insect isolate.</title>
        <authorList>
            <person name="Green E.A."/>
            <person name="Klassen J.L."/>
        </authorList>
    </citation>
    <scope>NUCLEOTIDE SEQUENCE [LARGE SCALE GENOMIC DNA]</scope>
    <source>
        <strain evidence="2 3">PALS-1</strain>
    </source>
</reference>
<name>A0A846U101_9MOLU</name>
<evidence type="ECO:0008006" key="4">
    <source>
        <dbReference type="Google" id="ProtNLM"/>
    </source>
</evidence>
<comment type="caution">
    <text evidence="2">The sequence shown here is derived from an EMBL/GenBank/DDBJ whole genome shotgun (WGS) entry which is preliminary data.</text>
</comment>
<dbReference type="PROSITE" id="PS51257">
    <property type="entry name" value="PROKAR_LIPOPROTEIN"/>
    <property type="match status" value="1"/>
</dbReference>
<dbReference type="InterPro" id="IPR007880">
    <property type="entry name" value="Spiralin"/>
</dbReference>
<evidence type="ECO:0000313" key="2">
    <source>
        <dbReference type="EMBL" id="NKE38496.1"/>
    </source>
</evidence>
<dbReference type="RefSeq" id="WP_168104967.1">
    <property type="nucleotide sequence ID" value="NZ_CP051215.1"/>
</dbReference>
<keyword evidence="1" id="KW-1133">Transmembrane helix</keyword>
<accession>A0A846U101</accession>
<dbReference type="Proteomes" id="UP000584587">
    <property type="component" value="Unassembled WGS sequence"/>
</dbReference>
<evidence type="ECO:0000256" key="1">
    <source>
        <dbReference type="SAM" id="Phobius"/>
    </source>
</evidence>
<dbReference type="AlphaFoldDB" id="A0A846U101"/>
<proteinExistence type="predicted"/>
<protein>
    <recommendedName>
        <fullName evidence="4">Lipoprotein</fullName>
    </recommendedName>
</protein>
<keyword evidence="1" id="KW-0472">Membrane</keyword>
<feature type="transmembrane region" description="Helical" evidence="1">
    <location>
        <begin position="9"/>
        <end position="30"/>
    </location>
</feature>
<dbReference type="EMBL" id="JAAVVK010000001">
    <property type="protein sequence ID" value="NKE38496.1"/>
    <property type="molecule type" value="Genomic_DNA"/>
</dbReference>
<keyword evidence="1" id="KW-0812">Transmembrane</keyword>
<sequence length="228" mass="24745">MNKNKILKITLLSSAILACISIPIILYFTIGQKDTSTTTKINLQEQNVTSLADVQHAISITEQEANTIKSDIQSKISTKMTSLGLEAETDYTVSNIDTIKSGVNLTNVSVNVNSVSSSTKVIGSLIVTLNIRENMSDRSISTINVPTDESENLGAMTADNIQRNIIVGVDDALNEGQTNRLNIDYEIVNLSLIVSGAKFSDYSTQISVRPITSSKHLTGTFSINFQLQ</sequence>
<organism evidence="2 3">
    <name type="scientific">Spiroplasma platyhelix PALS-1</name>
    <dbReference type="NCBI Taxonomy" id="1276218"/>
    <lineage>
        <taxon>Bacteria</taxon>
        <taxon>Bacillati</taxon>
        <taxon>Mycoplasmatota</taxon>
        <taxon>Mollicutes</taxon>
        <taxon>Entomoplasmatales</taxon>
        <taxon>Spiroplasmataceae</taxon>
        <taxon>Spiroplasma</taxon>
    </lineage>
</organism>
<gene>
    <name evidence="2" type="ORF">HER12_01855</name>
</gene>
<dbReference type="Pfam" id="PF05215">
    <property type="entry name" value="Spiralin"/>
    <property type="match status" value="1"/>
</dbReference>
<evidence type="ECO:0000313" key="3">
    <source>
        <dbReference type="Proteomes" id="UP000584587"/>
    </source>
</evidence>